<keyword evidence="2" id="KW-0503">Monooxygenase</keyword>
<organism evidence="5 6">
    <name type="scientific">Paspalum notatum var. saurae</name>
    <dbReference type="NCBI Taxonomy" id="547442"/>
    <lineage>
        <taxon>Eukaryota</taxon>
        <taxon>Viridiplantae</taxon>
        <taxon>Streptophyta</taxon>
        <taxon>Embryophyta</taxon>
        <taxon>Tracheophyta</taxon>
        <taxon>Spermatophyta</taxon>
        <taxon>Magnoliopsida</taxon>
        <taxon>Liliopsida</taxon>
        <taxon>Poales</taxon>
        <taxon>Poaceae</taxon>
        <taxon>PACMAD clade</taxon>
        <taxon>Panicoideae</taxon>
        <taxon>Andropogonodae</taxon>
        <taxon>Paspaleae</taxon>
        <taxon>Paspalinae</taxon>
        <taxon>Paspalum</taxon>
    </lineage>
</organism>
<dbReference type="Pfam" id="PF01494">
    <property type="entry name" value="FAD_binding_3"/>
    <property type="match status" value="1"/>
</dbReference>
<evidence type="ECO:0000256" key="2">
    <source>
        <dbReference type="ARBA" id="ARBA00023033"/>
    </source>
</evidence>
<dbReference type="EMBL" id="CP144749">
    <property type="protein sequence ID" value="WVZ75004.1"/>
    <property type="molecule type" value="Genomic_DNA"/>
</dbReference>
<name>A0AAQ3TL81_PASNO</name>
<dbReference type="PANTHER" id="PTHR45934:SF2">
    <property type="entry name" value="MONOOXYGENASE 1"/>
    <property type="match status" value="1"/>
</dbReference>
<evidence type="ECO:0000256" key="1">
    <source>
        <dbReference type="ARBA" id="ARBA00023002"/>
    </source>
</evidence>
<proteinExistence type="inferred from homology"/>
<evidence type="ECO:0000256" key="3">
    <source>
        <dbReference type="ARBA" id="ARBA00024018"/>
    </source>
</evidence>
<comment type="similarity">
    <text evidence="3">Belongs to the 3-hydroxybenzoate 6-hydroxylase family.</text>
</comment>
<dbReference type="InterPro" id="IPR036188">
    <property type="entry name" value="FAD/NAD-bd_sf"/>
</dbReference>
<dbReference type="Proteomes" id="UP001341281">
    <property type="component" value="Chromosome 05"/>
</dbReference>
<keyword evidence="6" id="KW-1185">Reference proteome</keyword>
<dbReference type="Gene3D" id="3.50.50.60">
    <property type="entry name" value="FAD/NAD(P)-binding domain"/>
    <property type="match status" value="1"/>
</dbReference>
<dbReference type="SUPFAM" id="SSF51905">
    <property type="entry name" value="FAD/NAD(P)-binding domain"/>
    <property type="match status" value="1"/>
</dbReference>
<gene>
    <name evidence="5" type="ORF">U9M48_023110</name>
</gene>
<sequence length="189" mass="20250">MGSEDTATLVLKYCATEKVRDLVLEDLQGLQCPTEIIELVSLNLVTRFWYRPPWEVAFGSFQKGTVTVAGDAMHAMGPFIGQGGSSGLEDAVVLARSLARAVGAGRSAGRDGGGGGGARHQEEMISKAIGEYIRKRRLRLARLSLESFVVGLMVVARSRSPVTTLAFVAVLILLGSKSLKHANYDCGRL</sequence>
<evidence type="ECO:0000313" key="5">
    <source>
        <dbReference type="EMBL" id="WVZ75004.1"/>
    </source>
</evidence>
<dbReference type="PANTHER" id="PTHR45934">
    <property type="entry name" value="FAD/NAD(P)-BINDING OXIDOREDUCTASE FAMILY PROTEIN"/>
    <property type="match status" value="1"/>
</dbReference>
<dbReference type="GO" id="GO:0004497">
    <property type="term" value="F:monooxygenase activity"/>
    <property type="evidence" value="ECO:0007669"/>
    <property type="project" value="UniProtKB-KW"/>
</dbReference>
<dbReference type="InterPro" id="IPR044560">
    <property type="entry name" value="MOase"/>
</dbReference>
<protein>
    <recommendedName>
        <fullName evidence="4">FAD-binding domain-containing protein</fullName>
    </recommendedName>
</protein>
<evidence type="ECO:0000259" key="4">
    <source>
        <dbReference type="Pfam" id="PF01494"/>
    </source>
</evidence>
<keyword evidence="1" id="KW-0560">Oxidoreductase</keyword>
<feature type="domain" description="FAD-binding" evidence="4">
    <location>
        <begin position="60"/>
        <end position="103"/>
    </location>
</feature>
<evidence type="ECO:0000313" key="6">
    <source>
        <dbReference type="Proteomes" id="UP001341281"/>
    </source>
</evidence>
<dbReference type="InterPro" id="IPR002938">
    <property type="entry name" value="FAD-bd"/>
</dbReference>
<accession>A0AAQ3TL81</accession>
<dbReference type="AlphaFoldDB" id="A0AAQ3TL81"/>
<dbReference type="GO" id="GO:0071949">
    <property type="term" value="F:FAD binding"/>
    <property type="evidence" value="ECO:0007669"/>
    <property type="project" value="InterPro"/>
</dbReference>
<reference evidence="5 6" key="1">
    <citation type="submission" date="2024-02" db="EMBL/GenBank/DDBJ databases">
        <title>High-quality chromosome-scale genome assembly of Pensacola bahiagrass (Paspalum notatum Flugge var. saurae).</title>
        <authorList>
            <person name="Vega J.M."/>
            <person name="Podio M."/>
            <person name="Orjuela J."/>
            <person name="Siena L.A."/>
            <person name="Pessino S.C."/>
            <person name="Combes M.C."/>
            <person name="Mariac C."/>
            <person name="Albertini E."/>
            <person name="Pupilli F."/>
            <person name="Ortiz J.P.A."/>
            <person name="Leblanc O."/>
        </authorList>
    </citation>
    <scope>NUCLEOTIDE SEQUENCE [LARGE SCALE GENOMIC DNA]</scope>
    <source>
        <strain evidence="5">R1</strain>
        <tissue evidence="5">Leaf</tissue>
    </source>
</reference>